<dbReference type="Pfam" id="PF07690">
    <property type="entry name" value="MFS_1"/>
    <property type="match status" value="1"/>
</dbReference>
<feature type="transmembrane region" description="Helical" evidence="1">
    <location>
        <begin position="578"/>
        <end position="599"/>
    </location>
</feature>
<dbReference type="InterPro" id="IPR036259">
    <property type="entry name" value="MFS_trans_sf"/>
</dbReference>
<keyword evidence="1" id="KW-0812">Transmembrane</keyword>
<dbReference type="Proteomes" id="UP000887563">
    <property type="component" value="Unplaced"/>
</dbReference>
<feature type="transmembrane region" description="Helical" evidence="1">
    <location>
        <begin position="12"/>
        <end position="40"/>
    </location>
</feature>
<dbReference type="PANTHER" id="PTHR45757">
    <property type="entry name" value="PROTEIN CBG23364-RELATED"/>
    <property type="match status" value="1"/>
</dbReference>
<accession>A0A914M8P2</accession>
<keyword evidence="1" id="KW-0472">Membrane</keyword>
<dbReference type="GO" id="GO:0022857">
    <property type="term" value="F:transmembrane transporter activity"/>
    <property type="evidence" value="ECO:0007669"/>
    <property type="project" value="InterPro"/>
</dbReference>
<proteinExistence type="predicted"/>
<dbReference type="AlphaFoldDB" id="A0A914M8P2"/>
<name>A0A914M8P2_MELIC</name>
<dbReference type="InterPro" id="IPR011701">
    <property type="entry name" value="MFS"/>
</dbReference>
<feature type="transmembrane region" description="Helical" evidence="1">
    <location>
        <begin position="267"/>
        <end position="288"/>
    </location>
</feature>
<feature type="transmembrane region" description="Helical" evidence="1">
    <location>
        <begin position="544"/>
        <end position="566"/>
    </location>
</feature>
<feature type="transmembrane region" description="Helical" evidence="1">
    <location>
        <begin position="300"/>
        <end position="323"/>
    </location>
</feature>
<organism evidence="2 3">
    <name type="scientific">Meloidogyne incognita</name>
    <name type="common">Southern root-knot nematode worm</name>
    <name type="synonym">Oxyuris incognita</name>
    <dbReference type="NCBI Taxonomy" id="6306"/>
    <lineage>
        <taxon>Eukaryota</taxon>
        <taxon>Metazoa</taxon>
        <taxon>Ecdysozoa</taxon>
        <taxon>Nematoda</taxon>
        <taxon>Chromadorea</taxon>
        <taxon>Rhabditida</taxon>
        <taxon>Tylenchina</taxon>
        <taxon>Tylenchomorpha</taxon>
        <taxon>Tylenchoidea</taxon>
        <taxon>Meloidogynidae</taxon>
        <taxon>Meloidogyninae</taxon>
        <taxon>Meloidogyne</taxon>
        <taxon>Meloidogyne incognita group</taxon>
    </lineage>
</organism>
<evidence type="ECO:0000256" key="1">
    <source>
        <dbReference type="SAM" id="Phobius"/>
    </source>
</evidence>
<feature type="transmembrane region" description="Helical" evidence="1">
    <location>
        <begin position="511"/>
        <end position="532"/>
    </location>
</feature>
<evidence type="ECO:0000313" key="3">
    <source>
        <dbReference type="WBParaSite" id="Minc3s01442g23858"/>
    </source>
</evidence>
<feature type="transmembrane region" description="Helical" evidence="1">
    <location>
        <begin position="486"/>
        <end position="505"/>
    </location>
</feature>
<protein>
    <submittedName>
        <fullName evidence="3">MFS domain-containing protein</fullName>
    </submittedName>
</protein>
<keyword evidence="2" id="KW-1185">Reference proteome</keyword>
<dbReference type="SUPFAM" id="SSF103473">
    <property type="entry name" value="MFS general substrate transporter"/>
    <property type="match status" value="1"/>
</dbReference>
<reference evidence="3" key="1">
    <citation type="submission" date="2022-11" db="UniProtKB">
        <authorList>
            <consortium name="WormBaseParasite"/>
        </authorList>
    </citation>
    <scope>IDENTIFICATION</scope>
</reference>
<evidence type="ECO:0000313" key="2">
    <source>
        <dbReference type="Proteomes" id="UP000887563"/>
    </source>
</evidence>
<dbReference type="Gene3D" id="1.20.1250.20">
    <property type="entry name" value="MFS general substrate transporter like domains"/>
    <property type="match status" value="2"/>
</dbReference>
<feature type="transmembrane region" description="Helical" evidence="1">
    <location>
        <begin position="414"/>
        <end position="440"/>
    </location>
</feature>
<feature type="transmembrane region" description="Helical" evidence="1">
    <location>
        <begin position="343"/>
        <end position="367"/>
    </location>
</feature>
<keyword evidence="1" id="KW-1133">Transmembrane helix</keyword>
<dbReference type="WBParaSite" id="Minc3s01442g23858">
    <property type="protein sequence ID" value="Minc3s01442g23858"/>
    <property type="gene ID" value="Minc3s01442g23858"/>
</dbReference>
<feature type="transmembrane region" description="Helical" evidence="1">
    <location>
        <begin position="446"/>
        <end position="465"/>
    </location>
</feature>
<dbReference type="GO" id="GO:0016020">
    <property type="term" value="C:membrane"/>
    <property type="evidence" value="ECO:0007669"/>
    <property type="project" value="TreeGrafter"/>
</dbReference>
<sequence>MSVHQIFNGRFRYIILIISLLCLSMMLGNILCLNFTILCITEEKFHWKNFTIDVGIDVFENINFESAFEERHLSSKSSTSSISISKSTSDGFNNFPSLGIELPSLDSTSWLRKSSSKLAIQNPQLFFRLLKMVAMEIGEMAVKRVGEKLDPKNIDFNGFNLTNFDENFMLNLKEYLLQKFEKSIEVRSQLEGQFDNISEWRNVRPEHIELNNISWDGVINGRVKMIEKYADHYYTSTQKSLLLGIIALGALLAIPGIGVGIKRYGCRKIFTIVGLISAISTAICPCAASQGFIPFLIARLIQGIGFAVCFPVIGAVTAEWASLIENAPVITMPLSGALCSAKIFGWQFAFYAHALITLGLISLWWIFYRDTAIEHQLINDVELRIITEGKSTVIDGRYKHNSKFPFKSICTNKAVWAICVAAIGNMFSIQMMIMSSPIYIREVLKYATLSTGFAAAFPTLLQLCVKIFAGILSDKISIDETLKVKIFNSISFCVMSIFLLALSFTQHLSSWIVLSFIILSVAMLGFNTGGFFKSSTLVGRQYAYFICAKIQIIMCIAMLLVPPIVYLLTPNVSLPSEWARIFIGHAILLFFCNGIFCLIGSGKAAIFTCTATNNSNPIQKESDQPMLSENGNIEINGENEDVKVENGGNN</sequence>
<feature type="transmembrane region" description="Helical" evidence="1">
    <location>
        <begin position="241"/>
        <end position="261"/>
    </location>
</feature>